<proteinExistence type="predicted"/>
<dbReference type="EMBL" id="ADAS02002502">
    <property type="protein sequence ID" value="OAV85824.1"/>
    <property type="molecule type" value="Genomic_DNA"/>
</dbReference>
<protein>
    <submittedName>
        <fullName evidence="2 3">Uncharacterized protein</fullName>
    </submittedName>
</protein>
<feature type="compositionally biased region" description="Basic and acidic residues" evidence="1">
    <location>
        <begin position="120"/>
        <end position="131"/>
    </location>
</feature>
<feature type="region of interest" description="Disordered" evidence="1">
    <location>
        <begin position="472"/>
        <end position="498"/>
    </location>
</feature>
<reference evidence="3 4" key="3">
    <citation type="journal article" date="2017" name="G3 (Bethesda)">
        <title>Comparative analysis highlights variable genome content of wheat rusts and divergence of the mating loci.</title>
        <authorList>
            <person name="Cuomo C.A."/>
            <person name="Bakkeren G."/>
            <person name="Khalil H.B."/>
            <person name="Panwar V."/>
            <person name="Joly D."/>
            <person name="Linning R."/>
            <person name="Sakthikumar S."/>
            <person name="Song X."/>
            <person name="Adiconis X."/>
            <person name="Fan L."/>
            <person name="Goldberg J.M."/>
            <person name="Levin J.Z."/>
            <person name="Young S."/>
            <person name="Zeng Q."/>
            <person name="Anikster Y."/>
            <person name="Bruce M."/>
            <person name="Wang M."/>
            <person name="Yin C."/>
            <person name="McCallum B."/>
            <person name="Szabo L.J."/>
            <person name="Hulbert S."/>
            <person name="Chen X."/>
            <person name="Fellers J.P."/>
        </authorList>
    </citation>
    <scope>NUCLEOTIDE SEQUENCE</scope>
    <source>
        <strain evidence="3">isolate 1-1 / race 1 (BBBD)</strain>
        <strain evidence="4">Isolate 1-1 / race 1 (BBBD)</strain>
    </source>
</reference>
<dbReference type="OrthoDB" id="2500287at2759"/>
<accession>A0A180FZG6</accession>
<evidence type="ECO:0000313" key="4">
    <source>
        <dbReference type="Proteomes" id="UP000005240"/>
    </source>
</evidence>
<feature type="compositionally biased region" description="Polar residues" evidence="1">
    <location>
        <begin position="143"/>
        <end position="154"/>
    </location>
</feature>
<dbReference type="AlphaFoldDB" id="A0A180FZG6"/>
<feature type="compositionally biased region" description="Polar residues" evidence="1">
    <location>
        <begin position="51"/>
        <end position="60"/>
    </location>
</feature>
<evidence type="ECO:0000256" key="1">
    <source>
        <dbReference type="SAM" id="MobiDB-lite"/>
    </source>
</evidence>
<evidence type="ECO:0000313" key="2">
    <source>
        <dbReference type="EMBL" id="OAV85824.1"/>
    </source>
</evidence>
<evidence type="ECO:0000313" key="3">
    <source>
        <dbReference type="EnsemblFungi" id="PTTG_30244-t43_1-p1"/>
    </source>
</evidence>
<keyword evidence="4" id="KW-1185">Reference proteome</keyword>
<feature type="region of interest" description="Disordered" evidence="1">
    <location>
        <begin position="25"/>
        <end position="154"/>
    </location>
</feature>
<sequence>MPGGDGWDLLHDEHQPALAACAPLQSSTHHGAPGGLPLPMMASQGGFQGHPANNHTTGQTAGPGAASGASYQHSLAAGPPMNPTTPTHSYHGRQGASDPGGPGPIRHTPTNPSPSPYRYSRHETLAQHERPSAPPASERPLSAATSWNSSRSENSLALVRPNTLTFIRDNIGTLRANIANTKEFIRVAAPVFNIPEHERWPAAMVMILAGLEDIQSGMVTKLVSELKSCTKEASRPATTTLLAPKSEVVGTLKNFVHTNLCIVLLDGSLDAYGRLRGRRINGAVTPFSAMKVLIGEQDSAFLSQFPANWKDNDVWNSQFDTLITNDLKAEKHKLVGLISSNLPTTGKPPPPVPNLFDLVESVFSGMLPRYKDACPKKINAEVKAPAKARLAHMRMVFNLNRIARDEGSKVTFWHQLDNDLYTRIGKPRLYHFAFARLILKKDRALWNKTRTVNDVDPADFALPTEEEIEAECENQRVRRQGQDPALPPPEDTLDLEDM</sequence>
<reference evidence="3" key="4">
    <citation type="submission" date="2025-05" db="UniProtKB">
        <authorList>
            <consortium name="EnsemblFungi"/>
        </authorList>
    </citation>
    <scope>IDENTIFICATION</scope>
    <source>
        <strain evidence="3">isolate 1-1 / race 1 (BBBD)</strain>
    </source>
</reference>
<dbReference type="Proteomes" id="UP000005240">
    <property type="component" value="Unassembled WGS sequence"/>
</dbReference>
<reference evidence="2" key="2">
    <citation type="submission" date="2016-05" db="EMBL/GenBank/DDBJ databases">
        <title>Comparative analysis highlights variable genome content of wheat rusts and divergence of the mating loci.</title>
        <authorList>
            <person name="Cuomo C.A."/>
            <person name="Bakkeren G."/>
            <person name="Szabo L."/>
            <person name="Khalil H."/>
            <person name="Joly D."/>
            <person name="Goldberg J."/>
            <person name="Young S."/>
            <person name="Zeng Q."/>
            <person name="Fellers J."/>
        </authorList>
    </citation>
    <scope>NUCLEOTIDE SEQUENCE [LARGE SCALE GENOMIC DNA]</scope>
    <source>
        <strain evidence="2">1-1 BBBD Race 1</strain>
    </source>
</reference>
<name>A0A180FZG6_PUCT1</name>
<dbReference type="EnsemblFungi" id="PTTG_30244-t43_1">
    <property type="protein sequence ID" value="PTTG_30244-t43_1-p1"/>
    <property type="gene ID" value="PTTG_30244"/>
</dbReference>
<dbReference type="VEuPathDB" id="FungiDB:PTTG_30244"/>
<gene>
    <name evidence="2" type="ORF">PTTG_30244</name>
</gene>
<organism evidence="2">
    <name type="scientific">Puccinia triticina (isolate 1-1 / race 1 (BBBD))</name>
    <name type="common">Brown leaf rust fungus</name>
    <dbReference type="NCBI Taxonomy" id="630390"/>
    <lineage>
        <taxon>Eukaryota</taxon>
        <taxon>Fungi</taxon>
        <taxon>Dikarya</taxon>
        <taxon>Basidiomycota</taxon>
        <taxon>Pucciniomycotina</taxon>
        <taxon>Pucciniomycetes</taxon>
        <taxon>Pucciniales</taxon>
        <taxon>Pucciniaceae</taxon>
        <taxon>Puccinia</taxon>
    </lineage>
</organism>
<reference evidence="2" key="1">
    <citation type="submission" date="2009-11" db="EMBL/GenBank/DDBJ databases">
        <authorList>
            <consortium name="The Broad Institute Genome Sequencing Platform"/>
            <person name="Ward D."/>
            <person name="Feldgarden M."/>
            <person name="Earl A."/>
            <person name="Young S.K."/>
            <person name="Zeng Q."/>
            <person name="Koehrsen M."/>
            <person name="Alvarado L."/>
            <person name="Berlin A."/>
            <person name="Bochicchio J."/>
            <person name="Borenstein D."/>
            <person name="Chapman S.B."/>
            <person name="Chen Z."/>
            <person name="Engels R."/>
            <person name="Freedman E."/>
            <person name="Gellesch M."/>
            <person name="Goldberg J."/>
            <person name="Griggs A."/>
            <person name="Gujja S."/>
            <person name="Heilman E."/>
            <person name="Heiman D."/>
            <person name="Hepburn T."/>
            <person name="Howarth C."/>
            <person name="Jen D."/>
            <person name="Larson L."/>
            <person name="Lewis B."/>
            <person name="Mehta T."/>
            <person name="Park D."/>
            <person name="Pearson M."/>
            <person name="Roberts A."/>
            <person name="Saif S."/>
            <person name="Shea T."/>
            <person name="Shenoy N."/>
            <person name="Sisk P."/>
            <person name="Stolte C."/>
            <person name="Sykes S."/>
            <person name="Thomson T."/>
            <person name="Walk T."/>
            <person name="White J."/>
            <person name="Yandava C."/>
            <person name="Izard J."/>
            <person name="Baranova O.V."/>
            <person name="Blanton J.M."/>
            <person name="Tanner A.C."/>
            <person name="Dewhirst F.E."/>
            <person name="Haas B."/>
            <person name="Nusbaum C."/>
            <person name="Birren B."/>
        </authorList>
    </citation>
    <scope>NUCLEOTIDE SEQUENCE [LARGE SCALE GENOMIC DNA]</scope>
    <source>
        <strain evidence="2">1-1 BBBD Race 1</strain>
    </source>
</reference>